<dbReference type="Proteomes" id="UP001597280">
    <property type="component" value="Unassembled WGS sequence"/>
</dbReference>
<reference evidence="8" key="1">
    <citation type="journal article" date="2019" name="Int. J. Syst. Evol. Microbiol.">
        <title>The Global Catalogue of Microorganisms (GCM) 10K type strain sequencing project: providing services to taxonomists for standard genome sequencing and annotation.</title>
        <authorList>
            <consortium name="The Broad Institute Genomics Platform"/>
            <consortium name="The Broad Institute Genome Sequencing Center for Infectious Disease"/>
            <person name="Wu L."/>
            <person name="Ma J."/>
        </authorList>
    </citation>
    <scope>NUCLEOTIDE SEQUENCE [LARGE SCALE GENOMIC DNA]</scope>
    <source>
        <strain evidence="8">JCM 11650</strain>
    </source>
</reference>
<gene>
    <name evidence="7" type="ORF">ACFSDA_02790</name>
</gene>
<dbReference type="Pfam" id="PF07947">
    <property type="entry name" value="YhhN"/>
    <property type="match status" value="1"/>
</dbReference>
<feature type="transmembrane region" description="Helical" evidence="6">
    <location>
        <begin position="171"/>
        <end position="190"/>
    </location>
</feature>
<evidence type="ECO:0000256" key="6">
    <source>
        <dbReference type="SAM" id="Phobius"/>
    </source>
</evidence>
<name>A0ABW4PV07_9MICO</name>
<feature type="transmembrane region" description="Helical" evidence="6">
    <location>
        <begin position="86"/>
        <end position="104"/>
    </location>
</feature>
<keyword evidence="3 6" id="KW-0812">Transmembrane</keyword>
<dbReference type="EMBL" id="JBHUFL010000002">
    <property type="protein sequence ID" value="MFD1833992.1"/>
    <property type="molecule type" value="Genomic_DNA"/>
</dbReference>
<sequence length="235" mass="24259">MPLCRRAHVAIWGSYALIGVIHVLAVAAEAETLRRLTQPLLAPLLIAAVLTAAPRLQRTTVLTLGGLLAAWAGDSLGQLVPDPSHLIAPVAFLVALLLYAAALAPQWAHSRDPMRLALAIPYGAVVIGLFVACADGAGSQLPLVAAYAVGLGVTAFIAAGGNPLTWVGGTLFLVSSSVLAMDWFLPGAAIPMSDVWVMATYIAGHGLLVAGIVQLLPSRRWTPAQSGAALVIVES</sequence>
<feature type="transmembrane region" description="Helical" evidence="6">
    <location>
        <begin position="144"/>
        <end position="164"/>
    </location>
</feature>
<feature type="transmembrane region" description="Helical" evidence="6">
    <location>
        <begin position="196"/>
        <end position="216"/>
    </location>
</feature>
<proteinExistence type="inferred from homology"/>
<evidence type="ECO:0000256" key="5">
    <source>
        <dbReference type="ARBA" id="ARBA00023136"/>
    </source>
</evidence>
<evidence type="ECO:0000256" key="4">
    <source>
        <dbReference type="ARBA" id="ARBA00022989"/>
    </source>
</evidence>
<dbReference type="PANTHER" id="PTHR31885">
    <property type="entry name" value="GH04784P"/>
    <property type="match status" value="1"/>
</dbReference>
<feature type="transmembrane region" description="Helical" evidence="6">
    <location>
        <begin position="12"/>
        <end position="30"/>
    </location>
</feature>
<evidence type="ECO:0000313" key="8">
    <source>
        <dbReference type="Proteomes" id="UP001597280"/>
    </source>
</evidence>
<comment type="caution">
    <text evidence="7">The sequence shown here is derived from an EMBL/GenBank/DDBJ whole genome shotgun (WGS) entry which is preliminary data.</text>
</comment>
<feature type="transmembrane region" description="Helical" evidence="6">
    <location>
        <begin position="116"/>
        <end position="138"/>
    </location>
</feature>
<keyword evidence="8" id="KW-1185">Reference proteome</keyword>
<dbReference type="InterPro" id="IPR012506">
    <property type="entry name" value="TMEM86B-like"/>
</dbReference>
<protein>
    <submittedName>
        <fullName evidence="7">Lysoplasmalogenase family protein</fullName>
    </submittedName>
</protein>
<keyword evidence="4 6" id="KW-1133">Transmembrane helix</keyword>
<evidence type="ECO:0000256" key="1">
    <source>
        <dbReference type="ARBA" id="ARBA00004141"/>
    </source>
</evidence>
<organism evidence="7 8">
    <name type="scientific">Brachybacterium rhamnosum</name>
    <dbReference type="NCBI Taxonomy" id="173361"/>
    <lineage>
        <taxon>Bacteria</taxon>
        <taxon>Bacillati</taxon>
        <taxon>Actinomycetota</taxon>
        <taxon>Actinomycetes</taxon>
        <taxon>Micrococcales</taxon>
        <taxon>Dermabacteraceae</taxon>
        <taxon>Brachybacterium</taxon>
    </lineage>
</organism>
<evidence type="ECO:0000256" key="3">
    <source>
        <dbReference type="ARBA" id="ARBA00022692"/>
    </source>
</evidence>
<keyword evidence="5 6" id="KW-0472">Membrane</keyword>
<accession>A0ABW4PV07</accession>
<comment type="similarity">
    <text evidence="2">Belongs to the TMEM86 family.</text>
</comment>
<comment type="subcellular location">
    <subcellularLocation>
        <location evidence="1">Membrane</location>
        <topology evidence="1">Multi-pass membrane protein</topology>
    </subcellularLocation>
</comment>
<evidence type="ECO:0000256" key="2">
    <source>
        <dbReference type="ARBA" id="ARBA00007375"/>
    </source>
</evidence>
<dbReference type="PANTHER" id="PTHR31885:SF6">
    <property type="entry name" value="GH04784P"/>
    <property type="match status" value="1"/>
</dbReference>
<evidence type="ECO:0000313" key="7">
    <source>
        <dbReference type="EMBL" id="MFD1833992.1"/>
    </source>
</evidence>
<dbReference type="RefSeq" id="WP_343903449.1">
    <property type="nucleotide sequence ID" value="NZ_BAAAIS010000002.1"/>
</dbReference>